<evidence type="ECO:0000256" key="3">
    <source>
        <dbReference type="ARBA" id="ARBA00023163"/>
    </source>
</evidence>
<feature type="domain" description="HTH lacI-type" evidence="4">
    <location>
        <begin position="15"/>
        <end position="69"/>
    </location>
</feature>
<dbReference type="CDD" id="cd01392">
    <property type="entry name" value="HTH_LacI"/>
    <property type="match status" value="1"/>
</dbReference>
<dbReference type="EMBL" id="CACRYJ010000007">
    <property type="protein sequence ID" value="VZO35326.1"/>
    <property type="molecule type" value="Genomic_DNA"/>
</dbReference>
<sequence length="356" mass="37369">MAGKEARRPHGARLPTIRDVAAEAGVSIATVSRVYSGDRPVMPATRERVEAAARKLDFTMNAHARALKGAADGPIAVLIGDIMGASFAALARGAEREAAQRGRLCVVGTTDADPAREEAQVRLMREHRAVAVILVGGAWDLAAYREQMDSYERLLATVGSRLVLCGRPSLAGHAPDALVLNYQNEQGAFDATTALLDRDHRRILALPGAVGHSTAATRLAGYRRAHAERGVAIDESLIAASEFTRDAGRAATERALDEGAEFTAVFAGSDATASGVLAALHSRGIAVPEDVSVIGFDDVPAALDMQPPLSSVAVPYEEMGRLAVSLALEHQAGPPPEPTVLPTTLVLRGSTATAQR</sequence>
<keyword evidence="1" id="KW-0805">Transcription regulation</keyword>
<dbReference type="InterPro" id="IPR000843">
    <property type="entry name" value="HTH_LacI"/>
</dbReference>
<protein>
    <submittedName>
        <fullName evidence="5">HTH-type transcriptional regulator GalS</fullName>
    </submittedName>
</protein>
<keyword evidence="6" id="KW-1185">Reference proteome</keyword>
<dbReference type="GO" id="GO:0003700">
    <property type="term" value="F:DNA-binding transcription factor activity"/>
    <property type="evidence" value="ECO:0007669"/>
    <property type="project" value="TreeGrafter"/>
</dbReference>
<dbReference type="Gene3D" id="3.40.50.2300">
    <property type="match status" value="2"/>
</dbReference>
<evidence type="ECO:0000313" key="5">
    <source>
        <dbReference type="EMBL" id="VZO35326.1"/>
    </source>
</evidence>
<evidence type="ECO:0000259" key="4">
    <source>
        <dbReference type="PROSITE" id="PS50932"/>
    </source>
</evidence>
<name>A0A7M4DEI3_9MICO</name>
<dbReference type="RefSeq" id="WP_156739092.1">
    <property type="nucleotide sequence ID" value="NZ_CACRYJ010000007.1"/>
</dbReference>
<dbReference type="SUPFAM" id="SSF53822">
    <property type="entry name" value="Periplasmic binding protein-like I"/>
    <property type="match status" value="1"/>
</dbReference>
<dbReference type="PANTHER" id="PTHR30146">
    <property type="entry name" value="LACI-RELATED TRANSCRIPTIONAL REPRESSOR"/>
    <property type="match status" value="1"/>
</dbReference>
<dbReference type="PANTHER" id="PTHR30146:SF109">
    <property type="entry name" value="HTH-TYPE TRANSCRIPTIONAL REGULATOR GALS"/>
    <property type="match status" value="1"/>
</dbReference>
<reference evidence="5 6" key="1">
    <citation type="submission" date="2019-11" db="EMBL/GenBank/DDBJ databases">
        <authorList>
            <person name="Criscuolo A."/>
        </authorList>
    </citation>
    <scope>NUCLEOTIDE SEQUENCE [LARGE SCALE GENOMIC DNA]</scope>
    <source>
        <strain evidence="5">CIP111667</strain>
    </source>
</reference>
<comment type="caution">
    <text evidence="5">The sequence shown here is derived from an EMBL/GenBank/DDBJ whole genome shotgun (WGS) entry which is preliminary data.</text>
</comment>
<dbReference type="InterPro" id="IPR010982">
    <property type="entry name" value="Lambda_DNA-bd_dom_sf"/>
</dbReference>
<dbReference type="PROSITE" id="PS50932">
    <property type="entry name" value="HTH_LACI_2"/>
    <property type="match status" value="1"/>
</dbReference>
<dbReference type="Pfam" id="PF13377">
    <property type="entry name" value="Peripla_BP_3"/>
    <property type="match status" value="1"/>
</dbReference>
<evidence type="ECO:0000313" key="6">
    <source>
        <dbReference type="Proteomes" id="UP000419743"/>
    </source>
</evidence>
<dbReference type="InterPro" id="IPR046335">
    <property type="entry name" value="LacI/GalR-like_sensor"/>
</dbReference>
<dbReference type="Proteomes" id="UP000419743">
    <property type="component" value="Unassembled WGS sequence"/>
</dbReference>
<accession>A0A7M4DEI3</accession>
<dbReference type="SMART" id="SM00354">
    <property type="entry name" value="HTH_LACI"/>
    <property type="match status" value="1"/>
</dbReference>
<dbReference type="AlphaFoldDB" id="A0A7M4DEI3"/>
<proteinExistence type="predicted"/>
<dbReference type="GO" id="GO:0000976">
    <property type="term" value="F:transcription cis-regulatory region binding"/>
    <property type="evidence" value="ECO:0007669"/>
    <property type="project" value="TreeGrafter"/>
</dbReference>
<dbReference type="Gene3D" id="1.10.260.40">
    <property type="entry name" value="lambda repressor-like DNA-binding domains"/>
    <property type="match status" value="1"/>
</dbReference>
<dbReference type="Pfam" id="PF00356">
    <property type="entry name" value="LacI"/>
    <property type="match status" value="1"/>
</dbReference>
<keyword evidence="2" id="KW-0238">DNA-binding</keyword>
<evidence type="ECO:0000256" key="2">
    <source>
        <dbReference type="ARBA" id="ARBA00023125"/>
    </source>
</evidence>
<evidence type="ECO:0000256" key="1">
    <source>
        <dbReference type="ARBA" id="ARBA00023015"/>
    </source>
</evidence>
<organism evidence="5 6">
    <name type="scientific">Occultella aeris</name>
    <dbReference type="NCBI Taxonomy" id="2761496"/>
    <lineage>
        <taxon>Bacteria</taxon>
        <taxon>Bacillati</taxon>
        <taxon>Actinomycetota</taxon>
        <taxon>Actinomycetes</taxon>
        <taxon>Micrococcales</taxon>
        <taxon>Ruaniaceae</taxon>
        <taxon>Occultella</taxon>
    </lineage>
</organism>
<dbReference type="InterPro" id="IPR028082">
    <property type="entry name" value="Peripla_BP_I"/>
</dbReference>
<keyword evidence="3" id="KW-0804">Transcription</keyword>
<dbReference type="SUPFAM" id="SSF47413">
    <property type="entry name" value="lambda repressor-like DNA-binding domains"/>
    <property type="match status" value="1"/>
</dbReference>
<gene>
    <name evidence="5" type="primary">galS_1</name>
    <name evidence="5" type="ORF">HALOF300_00523</name>
</gene>
<dbReference type="CDD" id="cd06267">
    <property type="entry name" value="PBP1_LacI_sugar_binding-like"/>
    <property type="match status" value="1"/>
</dbReference>